<feature type="domain" description="F-box" evidence="2">
    <location>
        <begin position="18"/>
        <end position="56"/>
    </location>
</feature>
<dbReference type="SUPFAM" id="SSF52047">
    <property type="entry name" value="RNI-like"/>
    <property type="match status" value="1"/>
</dbReference>
<dbReference type="InterPro" id="IPR032675">
    <property type="entry name" value="LRR_dom_sf"/>
</dbReference>
<evidence type="ECO:0000313" key="3">
    <source>
        <dbReference type="EMBL" id="GJJ71953.1"/>
    </source>
</evidence>
<dbReference type="SUPFAM" id="SSF81383">
    <property type="entry name" value="F-box domain"/>
    <property type="match status" value="1"/>
</dbReference>
<feature type="compositionally biased region" description="Polar residues" evidence="1">
    <location>
        <begin position="828"/>
        <end position="838"/>
    </location>
</feature>
<accession>A0A9P3H8U8</accession>
<feature type="compositionally biased region" description="Low complexity" evidence="1">
    <location>
        <begin position="800"/>
        <end position="821"/>
    </location>
</feature>
<proteinExistence type="predicted"/>
<dbReference type="AlphaFoldDB" id="A0A9P3H8U8"/>
<feature type="region of interest" description="Disordered" evidence="1">
    <location>
        <begin position="800"/>
        <end position="849"/>
    </location>
</feature>
<sequence>MAPTTVTVFTHQALFLFDILNQIQPFLSLQDLSRSTQVCRQWHQFFHQVLWRSVAISESRHRPDFLDSLVKNLGWVHSLKWDYTEWWEMHHVSRYSLPSSPTTRAAIQPTVMSTNRAQTTKQIDVLPVPAPVLTPPQSTYPTSSSRVSPASFSSSSSCSSFNPTVSSASPTEAVAGTSLVGARTRLQYHPPTQISFPTRQTLQQLGLNHAHALQDLVLEGPFELIPLLRALACANHYPRYQQQQHHHPLCSHPSFSPDSNGNTMLRGCSDASGDHNGPRLRRLRLKNTNCQRRETVPFQDLFRVSPVLEEFALKTHAQIIVSESSEDDLSLQQQQQQLRREEERSPLRLKKLELDVRALTGPQLWVILRQCPDLEMFSLTDYGGIHPVQSFKKELSSLGSLESEVGAVSKVQPHRDSKYPTLTRTRPMTNIVAWIRSMGGQDPSRTLSSLSTASYRNASYFKQASQVPVPKVPQVPDAHKFLASLPKLTHLGMDSICFGDVCLSALEKYCPRLTSLDIGRQISGIPPRSPTSPSFESPVSPSLFSTSLSSPAPPSGQIQSSTLQTFLCSPGARHLKHLRVRGLRLHAEDMLSPRTGILQPWACSPHLETLSIAFGTGLLSSPNSSPLTSPNLSADPSMTAPLSPAIPLLYSHLFSQPSLTLQESLEQIVYSQLAQLRQIQILEIRPSASFFRLRISPSGRSGLELLADLNKTLEEFSMAMSAQPQPPPSTVPGGPTATTAVTAAEERKALHEWFELYWPDVKKIQVVSSRERGFQPTAPSHPGAVGLGITTAAASTVSAASSASSGSRSRNSADASSSNSRDLSDENCNTTNYWSGFLSQPPPPRASRV</sequence>
<reference evidence="3" key="1">
    <citation type="submission" date="2021-11" db="EMBL/GenBank/DDBJ databases">
        <authorList>
            <person name="Herlambang A."/>
            <person name="Guo Y."/>
            <person name="Takashima Y."/>
            <person name="Nishizawa T."/>
        </authorList>
    </citation>
    <scope>NUCLEOTIDE SEQUENCE</scope>
    <source>
        <strain evidence="3">E1425</strain>
    </source>
</reference>
<dbReference type="Gene3D" id="3.80.10.10">
    <property type="entry name" value="Ribonuclease Inhibitor"/>
    <property type="match status" value="2"/>
</dbReference>
<dbReference type="EMBL" id="BQFW01000006">
    <property type="protein sequence ID" value="GJJ71953.1"/>
    <property type="molecule type" value="Genomic_DNA"/>
</dbReference>
<dbReference type="InterPro" id="IPR036047">
    <property type="entry name" value="F-box-like_dom_sf"/>
</dbReference>
<feature type="region of interest" description="Disordered" evidence="1">
    <location>
        <begin position="521"/>
        <end position="557"/>
    </location>
</feature>
<name>A0A9P3H8U8_9FUNG</name>
<keyword evidence="4" id="KW-1185">Reference proteome</keyword>
<feature type="compositionally biased region" description="Pro residues" evidence="1">
    <location>
        <begin position="840"/>
        <end position="849"/>
    </location>
</feature>
<comment type="caution">
    <text evidence="3">The sequence shown here is derived from an EMBL/GenBank/DDBJ whole genome shotgun (WGS) entry which is preliminary data.</text>
</comment>
<evidence type="ECO:0000259" key="2">
    <source>
        <dbReference type="Pfam" id="PF12937"/>
    </source>
</evidence>
<dbReference type="InterPro" id="IPR001810">
    <property type="entry name" value="F-box_dom"/>
</dbReference>
<gene>
    <name evidence="3" type="ORF">EMPS_04310</name>
</gene>
<feature type="compositionally biased region" description="Low complexity" evidence="1">
    <location>
        <begin position="537"/>
        <end position="550"/>
    </location>
</feature>
<dbReference type="Proteomes" id="UP000827284">
    <property type="component" value="Unassembled WGS sequence"/>
</dbReference>
<reference evidence="3" key="2">
    <citation type="journal article" date="2022" name="Microbiol. Resour. Announc.">
        <title>Whole-Genome Sequence of Entomortierella parvispora E1425, a Mucoromycotan Fungus Associated with Burkholderiaceae-Related Endosymbiotic Bacteria.</title>
        <authorList>
            <person name="Herlambang A."/>
            <person name="Guo Y."/>
            <person name="Takashima Y."/>
            <person name="Narisawa K."/>
            <person name="Ohta H."/>
            <person name="Nishizawa T."/>
        </authorList>
    </citation>
    <scope>NUCLEOTIDE SEQUENCE</scope>
    <source>
        <strain evidence="3">E1425</strain>
    </source>
</reference>
<feature type="region of interest" description="Disordered" evidence="1">
    <location>
        <begin position="720"/>
        <end position="739"/>
    </location>
</feature>
<dbReference type="OrthoDB" id="2095648at2759"/>
<dbReference type="Pfam" id="PF12937">
    <property type="entry name" value="F-box-like"/>
    <property type="match status" value="1"/>
</dbReference>
<protein>
    <recommendedName>
        <fullName evidence="2">F-box domain-containing protein</fullName>
    </recommendedName>
</protein>
<evidence type="ECO:0000313" key="4">
    <source>
        <dbReference type="Proteomes" id="UP000827284"/>
    </source>
</evidence>
<evidence type="ECO:0000256" key="1">
    <source>
        <dbReference type="SAM" id="MobiDB-lite"/>
    </source>
</evidence>
<organism evidence="3 4">
    <name type="scientific">Entomortierella parvispora</name>
    <dbReference type="NCBI Taxonomy" id="205924"/>
    <lineage>
        <taxon>Eukaryota</taxon>
        <taxon>Fungi</taxon>
        <taxon>Fungi incertae sedis</taxon>
        <taxon>Mucoromycota</taxon>
        <taxon>Mortierellomycotina</taxon>
        <taxon>Mortierellomycetes</taxon>
        <taxon>Mortierellales</taxon>
        <taxon>Mortierellaceae</taxon>
        <taxon>Entomortierella</taxon>
    </lineage>
</organism>